<gene>
    <name evidence="3" type="ordered locus">AS9A_4006</name>
</gene>
<sequence length="335" mass="35583">MEQMNDGMPPGGGQAMLHRLLGASQGMTLAELSDAAGVTAEQALRLWRALGFAEPAADEQVFTSADVQALAILARLEAGAKPGEDLSSSLLRALGHHMSRLASWQVIAMEDRAARRNEAGAAESVRTAMDFIADHINDLDSIVLYAWRRQLSAIAAWRLGRMSEDAQKLPLTVGFADMVSFTSLVRTLSADELARLVTRFELVAMDIVLRNRGRVIKMIGDAILFAADSPGQGADIATQLSAAISGQNDLPDVRVGMATGEVVSRLGDIFGQPVNVASRLTEQADPGTVLVDEATAAAVEQTDMYTAKTCARRNIRGVGVVTPSVLARTVPGGCE</sequence>
<dbReference type="STRING" id="443218.AS9A_4006"/>
<dbReference type="KEGG" id="asd:AS9A_4006"/>
<dbReference type="GO" id="GO:0035556">
    <property type="term" value="P:intracellular signal transduction"/>
    <property type="evidence" value="ECO:0007669"/>
    <property type="project" value="InterPro"/>
</dbReference>
<dbReference type="Proteomes" id="UP000009235">
    <property type="component" value="Chromosome"/>
</dbReference>
<evidence type="ECO:0000256" key="1">
    <source>
        <dbReference type="ARBA" id="ARBA00005381"/>
    </source>
</evidence>
<evidence type="ECO:0000313" key="4">
    <source>
        <dbReference type="Proteomes" id="UP000009235"/>
    </source>
</evidence>
<dbReference type="PANTHER" id="PTHR43081:SF19">
    <property type="entry name" value="PH-SENSITIVE ADENYLATE CYCLASE RV1264"/>
    <property type="match status" value="1"/>
</dbReference>
<evidence type="ECO:0000313" key="3">
    <source>
        <dbReference type="EMBL" id="AEF42440.1"/>
    </source>
</evidence>
<dbReference type="SMART" id="SM00044">
    <property type="entry name" value="CYCc"/>
    <property type="match status" value="1"/>
</dbReference>
<comment type="similarity">
    <text evidence="1">Belongs to the adenylyl cyclase class-3 family.</text>
</comment>
<dbReference type="Pfam" id="PF00211">
    <property type="entry name" value="Guanylate_cyc"/>
    <property type="match status" value="1"/>
</dbReference>
<proteinExistence type="inferred from homology"/>
<organism evidence="3 4">
    <name type="scientific">Hoyosella subflava (strain DSM 45089 / JCM 17490 / NBRC 109087 / DQS3-9A1)</name>
    <name type="common">Amycolicicoccus subflavus</name>
    <dbReference type="NCBI Taxonomy" id="443218"/>
    <lineage>
        <taxon>Bacteria</taxon>
        <taxon>Bacillati</taxon>
        <taxon>Actinomycetota</taxon>
        <taxon>Actinomycetes</taxon>
        <taxon>Mycobacteriales</taxon>
        <taxon>Hoyosellaceae</taxon>
        <taxon>Hoyosella</taxon>
    </lineage>
</organism>
<dbReference type="AlphaFoldDB" id="F6EIE8"/>
<dbReference type="Gene3D" id="3.30.70.1230">
    <property type="entry name" value="Nucleotide cyclase"/>
    <property type="match status" value="1"/>
</dbReference>
<reference evidence="3 4" key="1">
    <citation type="journal article" date="2011" name="J. Bacteriol.">
        <title>Complete genome sequence of Amycolicicoccus subflavus DQS3-9A1T, an actinomycete isolated from crude oil-polluted soil.</title>
        <authorList>
            <person name="Cai M."/>
            <person name="Chen W.M."/>
            <person name="Nie Y."/>
            <person name="Chi C.Q."/>
            <person name="Wang Y.N."/>
            <person name="Tang Y.Q."/>
            <person name="Li G.Y."/>
            <person name="Wu X.L."/>
        </authorList>
    </citation>
    <scope>NUCLEOTIDE SEQUENCE [LARGE SCALE GENOMIC DNA]</scope>
    <source>
        <strain evidence="4">DSM 45089 / DQS3-9A1</strain>
    </source>
</reference>
<name>F6EIE8_HOYSD</name>
<dbReference type="HOGENOM" id="CLU_043761_1_0_11"/>
<dbReference type="InterPro" id="IPR050697">
    <property type="entry name" value="Adenylyl/Guanylyl_Cyclase_3/4"/>
</dbReference>
<feature type="domain" description="Guanylate cyclase" evidence="2">
    <location>
        <begin position="172"/>
        <end position="281"/>
    </location>
</feature>
<dbReference type="PANTHER" id="PTHR43081">
    <property type="entry name" value="ADENYLATE CYCLASE, TERMINAL-DIFFERENTIATION SPECIFIC-RELATED"/>
    <property type="match status" value="1"/>
</dbReference>
<dbReference type="CDD" id="cd07302">
    <property type="entry name" value="CHD"/>
    <property type="match status" value="1"/>
</dbReference>
<dbReference type="InterPro" id="IPR029787">
    <property type="entry name" value="Nucleotide_cyclase"/>
</dbReference>
<dbReference type="InterPro" id="IPR001054">
    <property type="entry name" value="A/G_cyclase"/>
</dbReference>
<evidence type="ECO:0000259" key="2">
    <source>
        <dbReference type="PROSITE" id="PS50125"/>
    </source>
</evidence>
<protein>
    <submittedName>
        <fullName evidence="3">Adenylate/guanylate cyclase</fullName>
    </submittedName>
</protein>
<accession>F6EIE8</accession>
<dbReference type="PROSITE" id="PS50125">
    <property type="entry name" value="GUANYLATE_CYCLASE_2"/>
    <property type="match status" value="1"/>
</dbReference>
<dbReference type="eggNOG" id="COG2114">
    <property type="taxonomic scope" value="Bacteria"/>
</dbReference>
<dbReference type="SUPFAM" id="SSF55073">
    <property type="entry name" value="Nucleotide cyclase"/>
    <property type="match status" value="1"/>
</dbReference>
<keyword evidence="4" id="KW-1185">Reference proteome</keyword>
<dbReference type="EMBL" id="CP002786">
    <property type="protein sequence ID" value="AEF42440.1"/>
    <property type="molecule type" value="Genomic_DNA"/>
</dbReference>
<dbReference type="GO" id="GO:0006171">
    <property type="term" value="P:cAMP biosynthetic process"/>
    <property type="evidence" value="ECO:0007669"/>
    <property type="project" value="TreeGrafter"/>
</dbReference>
<dbReference type="GO" id="GO:0004016">
    <property type="term" value="F:adenylate cyclase activity"/>
    <property type="evidence" value="ECO:0007669"/>
    <property type="project" value="UniProtKB-ARBA"/>
</dbReference>